<feature type="chain" id="PRO_5019474433" description="DUF4398 domain-containing protein" evidence="2">
    <location>
        <begin position="21"/>
        <end position="154"/>
    </location>
</feature>
<reference evidence="3 4" key="1">
    <citation type="submission" date="2018-12" db="EMBL/GenBank/DDBJ databases">
        <authorList>
            <person name="Yang E."/>
        </authorList>
    </citation>
    <scope>NUCLEOTIDE SEQUENCE [LARGE SCALE GENOMIC DNA]</scope>
    <source>
        <strain evidence="3 4">SOD</strain>
    </source>
</reference>
<dbReference type="SUPFAM" id="SSF48452">
    <property type="entry name" value="TPR-like"/>
    <property type="match status" value="1"/>
</dbReference>
<proteinExistence type="predicted"/>
<dbReference type="InterPro" id="IPR011990">
    <property type="entry name" value="TPR-like_helical_dom_sf"/>
</dbReference>
<dbReference type="AlphaFoldDB" id="A0A430HKH5"/>
<protein>
    <recommendedName>
        <fullName evidence="5">DUF4398 domain-containing protein</fullName>
    </recommendedName>
</protein>
<dbReference type="Proteomes" id="UP000278085">
    <property type="component" value="Unassembled WGS sequence"/>
</dbReference>
<dbReference type="RefSeq" id="WP_126075206.1">
    <property type="nucleotide sequence ID" value="NZ_CP051166.1"/>
</dbReference>
<evidence type="ECO:0008006" key="5">
    <source>
        <dbReference type="Google" id="ProtNLM"/>
    </source>
</evidence>
<dbReference type="EMBL" id="RXLQ01000008">
    <property type="protein sequence ID" value="RSZ58001.1"/>
    <property type="molecule type" value="Genomic_DNA"/>
</dbReference>
<evidence type="ECO:0000313" key="4">
    <source>
        <dbReference type="Proteomes" id="UP000278085"/>
    </source>
</evidence>
<feature type="region of interest" description="Disordered" evidence="1">
    <location>
        <begin position="25"/>
        <end position="58"/>
    </location>
</feature>
<comment type="caution">
    <text evidence="3">The sequence shown here is derived from an EMBL/GenBank/DDBJ whole genome shotgun (WGS) entry which is preliminary data.</text>
</comment>
<organism evidence="3 4">
    <name type="scientific">Massilia atriviolacea</name>
    <dbReference type="NCBI Taxonomy" id="2495579"/>
    <lineage>
        <taxon>Bacteria</taxon>
        <taxon>Pseudomonadati</taxon>
        <taxon>Pseudomonadota</taxon>
        <taxon>Betaproteobacteria</taxon>
        <taxon>Burkholderiales</taxon>
        <taxon>Oxalobacteraceae</taxon>
        <taxon>Telluria group</taxon>
        <taxon>Massilia</taxon>
    </lineage>
</organism>
<evidence type="ECO:0000313" key="3">
    <source>
        <dbReference type="EMBL" id="RSZ58001.1"/>
    </source>
</evidence>
<gene>
    <name evidence="3" type="ORF">EJB06_16990</name>
</gene>
<feature type="signal peptide" evidence="2">
    <location>
        <begin position="1"/>
        <end position="20"/>
    </location>
</feature>
<evidence type="ECO:0000256" key="2">
    <source>
        <dbReference type="SAM" id="SignalP"/>
    </source>
</evidence>
<dbReference type="PROSITE" id="PS51257">
    <property type="entry name" value="PROKAR_LIPOPROTEIN"/>
    <property type="match status" value="1"/>
</dbReference>
<accession>A0A430HKH5</accession>
<dbReference type="NCBIfam" id="NF038027">
    <property type="entry name" value="TssQ_fam"/>
    <property type="match status" value="1"/>
</dbReference>
<dbReference type="InterPro" id="IPR047780">
    <property type="entry name" value="TssQ-like"/>
</dbReference>
<sequence length="154" mass="16246">MNRSQHFLMTAALAGSFALSGCVTTEPPAKPSPAAKPAPARPPAPRPPTPVVPATQAPSADQLALNEGIELYNQGSYNEAIKRLGAADVTGGSKANQVIAHKYIAFSYCVTSRPAPCRQHFERAFKLDPAFALAPGESGHPLWGPVFARAKKSK</sequence>
<name>A0A430HKH5_9BURK</name>
<feature type="compositionally biased region" description="Pro residues" evidence="1">
    <location>
        <begin position="28"/>
        <end position="51"/>
    </location>
</feature>
<evidence type="ECO:0000256" key="1">
    <source>
        <dbReference type="SAM" id="MobiDB-lite"/>
    </source>
</evidence>
<keyword evidence="2" id="KW-0732">Signal</keyword>
<dbReference type="OrthoDB" id="8590585at2"/>
<keyword evidence="4" id="KW-1185">Reference proteome</keyword>